<dbReference type="CDD" id="cd16327">
    <property type="entry name" value="RseB"/>
    <property type="match status" value="1"/>
</dbReference>
<organism evidence="7 8">
    <name type="scientific">Veronia pacifica</name>
    <dbReference type="NCBI Taxonomy" id="1080227"/>
    <lineage>
        <taxon>Bacteria</taxon>
        <taxon>Pseudomonadati</taxon>
        <taxon>Pseudomonadota</taxon>
        <taxon>Gammaproteobacteria</taxon>
        <taxon>Vibrionales</taxon>
        <taxon>Vibrionaceae</taxon>
        <taxon>Veronia</taxon>
    </lineage>
</organism>
<dbReference type="InterPro" id="IPR005588">
    <property type="entry name" value="MucB_RseB"/>
</dbReference>
<dbReference type="GO" id="GO:0045152">
    <property type="term" value="F:antisigma factor binding"/>
    <property type="evidence" value="ECO:0007669"/>
    <property type="project" value="TreeGrafter"/>
</dbReference>
<evidence type="ECO:0000256" key="2">
    <source>
        <dbReference type="ARBA" id="ARBA00008150"/>
    </source>
</evidence>
<evidence type="ECO:0000256" key="3">
    <source>
        <dbReference type="ARBA" id="ARBA00022729"/>
    </source>
</evidence>
<comment type="subcellular location">
    <subcellularLocation>
        <location evidence="1">Periplasm</location>
    </subcellularLocation>
</comment>
<dbReference type="PANTHER" id="PTHR38782">
    <property type="match status" value="1"/>
</dbReference>
<comment type="similarity">
    <text evidence="2">Belongs to the RseB family.</text>
</comment>
<protein>
    <submittedName>
        <fullName evidence="7">Sigma-E factor regulatory protein RseB</fullName>
    </submittedName>
</protein>
<dbReference type="NCBIfam" id="NF006990">
    <property type="entry name" value="PRK09455.1"/>
    <property type="match status" value="1"/>
</dbReference>
<dbReference type="Proteomes" id="UP000094936">
    <property type="component" value="Unassembled WGS sequence"/>
</dbReference>
<reference evidence="7 8" key="1">
    <citation type="submission" date="2016-05" db="EMBL/GenBank/DDBJ databases">
        <title>Genomic Taxonomy of the Vibrionaceae.</title>
        <authorList>
            <person name="Gomez-Gil B."/>
            <person name="Enciso-Ibarra J."/>
        </authorList>
    </citation>
    <scope>NUCLEOTIDE SEQUENCE [LARGE SCALE GENOMIC DNA]</scope>
    <source>
        <strain evidence="7 8">CAIM 1920</strain>
    </source>
</reference>
<keyword evidence="4" id="KW-0574">Periplasm</keyword>
<dbReference type="Pfam" id="PF03888">
    <property type="entry name" value="MucB_RseB"/>
    <property type="match status" value="1"/>
</dbReference>
<proteinExistence type="inferred from homology"/>
<evidence type="ECO:0000256" key="4">
    <source>
        <dbReference type="ARBA" id="ARBA00022764"/>
    </source>
</evidence>
<dbReference type="PANTHER" id="PTHR38782:SF1">
    <property type="entry name" value="SIGMA-E FACTOR REGULATORY PROTEIN RSEB"/>
    <property type="match status" value="1"/>
</dbReference>
<dbReference type="Pfam" id="PF17188">
    <property type="entry name" value="MucB_RseB_C"/>
    <property type="match status" value="1"/>
</dbReference>
<gene>
    <name evidence="7" type="ORF">A8L45_11390</name>
</gene>
<dbReference type="InterPro" id="IPR033436">
    <property type="entry name" value="MucB/RseB_C"/>
</dbReference>
<dbReference type="EMBL" id="LYBM01000018">
    <property type="protein sequence ID" value="ODA33236.1"/>
    <property type="molecule type" value="Genomic_DNA"/>
</dbReference>
<feature type="domain" description="MucB/RseB N-terminal" evidence="5">
    <location>
        <begin position="9"/>
        <end position="182"/>
    </location>
</feature>
<dbReference type="Gene3D" id="2.50.20.10">
    <property type="entry name" value="Lipoprotein localisation LolA/LolB/LppX"/>
    <property type="match status" value="1"/>
</dbReference>
<dbReference type="GO" id="GO:0030288">
    <property type="term" value="C:outer membrane-bounded periplasmic space"/>
    <property type="evidence" value="ECO:0007669"/>
    <property type="project" value="TreeGrafter"/>
</dbReference>
<evidence type="ECO:0000313" key="7">
    <source>
        <dbReference type="EMBL" id="ODA33236.1"/>
    </source>
</evidence>
<dbReference type="PIRSF" id="PIRSF005427">
    <property type="entry name" value="RseB"/>
    <property type="match status" value="1"/>
</dbReference>
<evidence type="ECO:0000313" key="8">
    <source>
        <dbReference type="Proteomes" id="UP000094936"/>
    </source>
</evidence>
<evidence type="ECO:0000259" key="5">
    <source>
        <dbReference type="Pfam" id="PF03888"/>
    </source>
</evidence>
<evidence type="ECO:0000256" key="1">
    <source>
        <dbReference type="ARBA" id="ARBA00004418"/>
    </source>
</evidence>
<sequence>MAAKDAAFDLVEQMDSASRELSYELSYIHVRKNSIQPLRFRHAVVGGKSLGHILYLSGPSREVIRRGKEVSYFEPGLDAFTIESGQIVAPLPSIMQTNVDKLPALYNFVSLGRAREAGMATNVVRVSPKDESRYSYVLWIEDNSHLLLRADVLDRDGEPLEQYRVTSLAITPKIGQLLSKLAETDVPPVVHVPTNKDVDMGWEVSSLPTGFVPVYRNRHRLMLTSRPVESQMFSDGLFSFSVYVADADDMSVREQKVRLGRRTMHSIVKGSAEITVVGDIPPATAKAVAESVRFFSGKQGNKS</sequence>
<comment type="caution">
    <text evidence="7">The sequence shown here is derived from an EMBL/GenBank/DDBJ whole genome shotgun (WGS) entry which is preliminary data.</text>
</comment>
<dbReference type="Gene3D" id="3.30.200.100">
    <property type="entry name" value="MucB/RseB, C-terminal domain"/>
    <property type="match status" value="1"/>
</dbReference>
<dbReference type="GO" id="GO:0032885">
    <property type="term" value="P:regulation of polysaccharide biosynthetic process"/>
    <property type="evidence" value="ECO:0007669"/>
    <property type="project" value="TreeGrafter"/>
</dbReference>
<dbReference type="InterPro" id="IPR038484">
    <property type="entry name" value="MucB/RseB_C_sf"/>
</dbReference>
<name>A0A1C3EJ21_9GAMM</name>
<dbReference type="InterPro" id="IPR033434">
    <property type="entry name" value="MucB/RseB_N"/>
</dbReference>
<keyword evidence="8" id="KW-1185">Reference proteome</keyword>
<dbReference type="AlphaFoldDB" id="A0A1C3EJ21"/>
<dbReference type="STRING" id="1080227.A8L45_11390"/>
<evidence type="ECO:0000259" key="6">
    <source>
        <dbReference type="Pfam" id="PF17188"/>
    </source>
</evidence>
<accession>A0A1C3EJ21</accession>
<keyword evidence="3" id="KW-0732">Signal</keyword>
<dbReference type="OrthoDB" id="7067274at2"/>
<feature type="domain" description="MucB/RseB C-terminal" evidence="6">
    <location>
        <begin position="199"/>
        <end position="293"/>
    </location>
</feature>